<evidence type="ECO:0000256" key="2">
    <source>
        <dbReference type="ARBA" id="ARBA00022448"/>
    </source>
</evidence>
<keyword evidence="9 10" id="KW-0739">Sodium transport</keyword>
<evidence type="ECO:0000259" key="11">
    <source>
        <dbReference type="Pfam" id="PF00999"/>
    </source>
</evidence>
<evidence type="ECO:0000256" key="8">
    <source>
        <dbReference type="ARBA" id="ARBA00023136"/>
    </source>
</evidence>
<evidence type="ECO:0000256" key="10">
    <source>
        <dbReference type="RuleBase" id="RU366002"/>
    </source>
</evidence>
<dbReference type="NCBIfam" id="TIGR00831">
    <property type="entry name" value="a_cpa1"/>
    <property type="match status" value="1"/>
</dbReference>
<feature type="transmembrane region" description="Helical" evidence="10">
    <location>
        <begin position="382"/>
        <end position="406"/>
    </location>
</feature>
<dbReference type="InterPro" id="IPR006153">
    <property type="entry name" value="Cation/H_exchanger_TM"/>
</dbReference>
<feature type="transmembrane region" description="Helical" evidence="10">
    <location>
        <begin position="304"/>
        <end position="326"/>
    </location>
</feature>
<keyword evidence="4 10" id="KW-0812">Transmembrane</keyword>
<comment type="function">
    <text evidence="10">Na(+)/H(+) antiporter that extrudes sodium in exchange for external protons.</text>
</comment>
<comment type="caution">
    <text evidence="12">The sequence shown here is derived from an EMBL/GenBank/DDBJ whole genome shotgun (WGS) entry which is preliminary data.</text>
</comment>
<dbReference type="RefSeq" id="WP_224011032.1">
    <property type="nucleotide sequence ID" value="NZ_CAJZAF010000083.1"/>
</dbReference>
<name>A0ABN7ZSJ9_9BURK</name>
<feature type="transmembrane region" description="Helical" evidence="10">
    <location>
        <begin position="157"/>
        <end position="179"/>
    </location>
</feature>
<proteinExistence type="inferred from homology"/>
<feature type="transmembrane region" description="Helical" evidence="10">
    <location>
        <begin position="57"/>
        <end position="75"/>
    </location>
</feature>
<evidence type="ECO:0000313" key="13">
    <source>
        <dbReference type="Proteomes" id="UP000701702"/>
    </source>
</evidence>
<dbReference type="InterPro" id="IPR004705">
    <property type="entry name" value="Cation/H_exchanger_CPA1_bac"/>
</dbReference>
<organism evidence="12 13">
    <name type="scientific">Cupriavidus pinatubonensis</name>
    <dbReference type="NCBI Taxonomy" id="248026"/>
    <lineage>
        <taxon>Bacteria</taxon>
        <taxon>Pseudomonadati</taxon>
        <taxon>Pseudomonadota</taxon>
        <taxon>Betaproteobacteria</taxon>
        <taxon>Burkholderiales</taxon>
        <taxon>Burkholderiaceae</taxon>
        <taxon>Cupriavidus</taxon>
    </lineage>
</organism>
<evidence type="ECO:0000256" key="3">
    <source>
        <dbReference type="ARBA" id="ARBA00022475"/>
    </source>
</evidence>
<feature type="transmembrane region" description="Helical" evidence="10">
    <location>
        <begin position="185"/>
        <end position="207"/>
    </location>
</feature>
<protein>
    <submittedName>
        <fullName evidence="12">Sodium, potassium, lithium and rubidium/H(+) antiporter</fullName>
    </submittedName>
</protein>
<comment type="similarity">
    <text evidence="10">Belongs to the monovalent cation:proton antiporter 1 (CPA1) transporter (TC 2.A.36) family.</text>
</comment>
<keyword evidence="13" id="KW-1185">Reference proteome</keyword>
<dbReference type="PANTHER" id="PTHR10110:SF86">
    <property type="entry name" value="SODIUM_HYDROGEN EXCHANGER 7"/>
    <property type="match status" value="1"/>
</dbReference>
<keyword evidence="6 10" id="KW-0915">Sodium</keyword>
<dbReference type="InterPro" id="IPR018422">
    <property type="entry name" value="Cation/H_exchanger_CPA1"/>
</dbReference>
<keyword evidence="10" id="KW-0997">Cell inner membrane</keyword>
<evidence type="ECO:0000256" key="6">
    <source>
        <dbReference type="ARBA" id="ARBA00023053"/>
    </source>
</evidence>
<evidence type="ECO:0000256" key="1">
    <source>
        <dbReference type="ARBA" id="ARBA00004651"/>
    </source>
</evidence>
<feature type="transmembrane region" description="Helical" evidence="10">
    <location>
        <begin position="87"/>
        <end position="107"/>
    </location>
</feature>
<evidence type="ECO:0000313" key="12">
    <source>
        <dbReference type="EMBL" id="CAG9187596.1"/>
    </source>
</evidence>
<feature type="transmembrane region" description="Helical" evidence="10">
    <location>
        <begin position="6"/>
        <end position="24"/>
    </location>
</feature>
<feature type="transmembrane region" description="Helical" evidence="10">
    <location>
        <begin position="273"/>
        <end position="292"/>
    </location>
</feature>
<evidence type="ECO:0000256" key="5">
    <source>
        <dbReference type="ARBA" id="ARBA00022989"/>
    </source>
</evidence>
<evidence type="ECO:0000256" key="9">
    <source>
        <dbReference type="ARBA" id="ARBA00023201"/>
    </source>
</evidence>
<feature type="domain" description="Cation/H+ exchanger transmembrane" evidence="11">
    <location>
        <begin position="13"/>
        <end position="402"/>
    </location>
</feature>
<keyword evidence="10" id="KW-0050">Antiport</keyword>
<dbReference type="Pfam" id="PF00999">
    <property type="entry name" value="Na_H_Exchanger"/>
    <property type="match status" value="1"/>
</dbReference>
<dbReference type="EMBL" id="CAJZAF010000083">
    <property type="protein sequence ID" value="CAG9187596.1"/>
    <property type="molecule type" value="Genomic_DNA"/>
</dbReference>
<dbReference type="Proteomes" id="UP000701702">
    <property type="component" value="Unassembled WGS sequence"/>
</dbReference>
<reference evidence="12 13" key="1">
    <citation type="submission" date="2021-08" db="EMBL/GenBank/DDBJ databases">
        <authorList>
            <person name="Peeters C."/>
        </authorList>
    </citation>
    <scope>NUCLEOTIDE SEQUENCE [LARGE SCALE GENOMIC DNA]</scope>
    <source>
        <strain evidence="12 13">LMG 23994</strain>
    </source>
</reference>
<keyword evidence="2 10" id="KW-0813">Transport</keyword>
<keyword evidence="3" id="KW-1003">Cell membrane</keyword>
<feature type="transmembrane region" description="Helical" evidence="10">
    <location>
        <begin position="31"/>
        <end position="51"/>
    </location>
</feature>
<comment type="subcellular location">
    <subcellularLocation>
        <location evidence="10">Cell inner membrane</location>
        <topology evidence="10">Multi-pass membrane protein</topology>
    </subcellularLocation>
    <subcellularLocation>
        <location evidence="1">Cell membrane</location>
        <topology evidence="1">Multi-pass membrane protein</topology>
    </subcellularLocation>
</comment>
<evidence type="ECO:0000256" key="4">
    <source>
        <dbReference type="ARBA" id="ARBA00022692"/>
    </source>
</evidence>
<evidence type="ECO:0000256" key="7">
    <source>
        <dbReference type="ARBA" id="ARBA00023065"/>
    </source>
</evidence>
<feature type="transmembrane region" description="Helical" evidence="10">
    <location>
        <begin position="347"/>
        <end position="370"/>
    </location>
</feature>
<comment type="caution">
    <text evidence="10">Lacks conserved residue(s) required for the propagation of feature annotation.</text>
</comment>
<gene>
    <name evidence="12" type="primary">nhaK</name>
    <name evidence="12" type="ORF">LMG23994_07041</name>
</gene>
<accession>A0ABN7ZSJ9</accession>
<keyword evidence="7 10" id="KW-0406">Ion transport</keyword>
<sequence>MSPVLAFKLVLLSLVATIGLELLAKRLRLPPAAAFLVGGIAMAFLPGLPNVELDPELVLVVFLPPLLMDGAYFSVWDEFRRNLRGILMLAIGAVLFTTLVVGVAVHLVVPGLPWAACFALGAIVSPPDAVAAKAVLERVALPRRLMALLEGESLLNDAAGLVLYRFAVAAALTGAFNMQHAAAEFGVLALGGVAVGVGVGMLLVRIIRVLTDEYLVITASVLSAWISYIVGEWLEVSGVIATVTTGMILGWHQHQVFSATTRIRGTAFWQMMVFLLEALVFLLIGLSLRSVFGRLGGTADAVAYLAIPVTVVILAVVLSRFVWVFATEALKPIWHRVLHRRQARQDWRSATIVSWAGMRGVVTLAIALALPEAMPGRDLLLVAAFGVILVTVLVQGATIGPLIGLFDVRKMQEGGVIKLTEPQAWARLERAQLEAIRPLAFDANGKLLHPRLWEQYSYRAQLTERFKDRFYPDEERSAHFSVVLAGLAAARAELLKMHRAGQLSDELLRHLERDLDLQEVAALHDSGGVTEK</sequence>
<keyword evidence="5 10" id="KW-1133">Transmembrane helix</keyword>
<dbReference type="PANTHER" id="PTHR10110">
    <property type="entry name" value="SODIUM/HYDROGEN EXCHANGER"/>
    <property type="match status" value="1"/>
</dbReference>
<keyword evidence="8 10" id="KW-0472">Membrane</keyword>
<dbReference type="Gene3D" id="6.10.140.1330">
    <property type="match status" value="1"/>
</dbReference>